<dbReference type="Proteomes" id="UP000199766">
    <property type="component" value="Unassembled WGS sequence"/>
</dbReference>
<dbReference type="AlphaFoldDB" id="A0A1H9KU70"/>
<dbReference type="RefSeq" id="WP_091455632.1">
    <property type="nucleotide sequence ID" value="NZ_FOGD01000003.1"/>
</dbReference>
<name>A0A1H9KU70_9BURK</name>
<dbReference type="STRING" id="180197.SAMN02982919_01654"/>
<keyword evidence="1" id="KW-0472">Membrane</keyword>
<gene>
    <name evidence="2" type="ORF">SAMN02982919_01654</name>
</gene>
<protein>
    <submittedName>
        <fullName evidence="2">Uncharacterized protein</fullName>
    </submittedName>
</protein>
<accession>A0A1H9KU70</accession>
<proteinExistence type="predicted"/>
<evidence type="ECO:0000313" key="3">
    <source>
        <dbReference type="Proteomes" id="UP000199766"/>
    </source>
</evidence>
<keyword evidence="3" id="KW-1185">Reference proteome</keyword>
<dbReference type="EMBL" id="FOGD01000003">
    <property type="protein sequence ID" value="SER02343.1"/>
    <property type="molecule type" value="Genomic_DNA"/>
</dbReference>
<evidence type="ECO:0000313" key="2">
    <source>
        <dbReference type="EMBL" id="SER02343.1"/>
    </source>
</evidence>
<reference evidence="2 3" key="1">
    <citation type="submission" date="2016-10" db="EMBL/GenBank/DDBJ databases">
        <authorList>
            <person name="de Groot N.N."/>
        </authorList>
    </citation>
    <scope>NUCLEOTIDE SEQUENCE [LARGE SCALE GENOMIC DNA]</scope>
    <source>
        <strain evidence="2 3">ATCC 35958</strain>
    </source>
</reference>
<keyword evidence="1" id="KW-1133">Transmembrane helix</keyword>
<feature type="transmembrane region" description="Helical" evidence="1">
    <location>
        <begin position="42"/>
        <end position="60"/>
    </location>
</feature>
<sequence length="74" mass="8312">MFCLKHDGTAYQEVSCDIPDALIVVNRIELAQLSPLYLDTESAMAISGAMLMIMAVAFVLRQVRKYLETEKEES</sequence>
<organism evidence="2 3">
    <name type="scientific">Giesbergeria anulus</name>
    <dbReference type="NCBI Taxonomy" id="180197"/>
    <lineage>
        <taxon>Bacteria</taxon>
        <taxon>Pseudomonadati</taxon>
        <taxon>Pseudomonadota</taxon>
        <taxon>Betaproteobacteria</taxon>
        <taxon>Burkholderiales</taxon>
        <taxon>Comamonadaceae</taxon>
        <taxon>Giesbergeria</taxon>
    </lineage>
</organism>
<dbReference type="OrthoDB" id="8911637at2"/>
<evidence type="ECO:0000256" key="1">
    <source>
        <dbReference type="SAM" id="Phobius"/>
    </source>
</evidence>
<keyword evidence="1" id="KW-0812">Transmembrane</keyword>